<protein>
    <submittedName>
        <fullName evidence="3">Uncharacterized protein</fullName>
    </submittedName>
</protein>
<feature type="region of interest" description="Disordered" evidence="2">
    <location>
        <begin position="413"/>
        <end position="439"/>
    </location>
</feature>
<gene>
    <name evidence="3" type="ORF">Poli38472_013576</name>
</gene>
<comment type="caution">
    <text evidence="3">The sequence shown here is derived from an EMBL/GenBank/DDBJ whole genome shotgun (WGS) entry which is preliminary data.</text>
</comment>
<feature type="coiled-coil region" evidence="1">
    <location>
        <begin position="517"/>
        <end position="553"/>
    </location>
</feature>
<feature type="compositionally biased region" description="Basic and acidic residues" evidence="2">
    <location>
        <begin position="481"/>
        <end position="491"/>
    </location>
</feature>
<accession>A0A8K1CDQ0</accession>
<feature type="compositionally biased region" description="Low complexity" evidence="2">
    <location>
        <begin position="128"/>
        <end position="137"/>
    </location>
</feature>
<feature type="region of interest" description="Disordered" evidence="2">
    <location>
        <begin position="668"/>
        <end position="707"/>
    </location>
</feature>
<feature type="region of interest" description="Disordered" evidence="2">
    <location>
        <begin position="369"/>
        <end position="390"/>
    </location>
</feature>
<feature type="compositionally biased region" description="Basic and acidic residues" evidence="2">
    <location>
        <begin position="245"/>
        <end position="287"/>
    </location>
</feature>
<feature type="region of interest" description="Disordered" evidence="2">
    <location>
        <begin position="88"/>
        <end position="309"/>
    </location>
</feature>
<feature type="compositionally biased region" description="Acidic residues" evidence="2">
    <location>
        <begin position="695"/>
        <end position="707"/>
    </location>
</feature>
<feature type="compositionally biased region" description="Polar residues" evidence="2">
    <location>
        <begin position="107"/>
        <end position="118"/>
    </location>
</feature>
<evidence type="ECO:0000313" key="3">
    <source>
        <dbReference type="EMBL" id="TMW61113.1"/>
    </source>
</evidence>
<feature type="compositionally biased region" description="Basic and acidic residues" evidence="2">
    <location>
        <begin position="297"/>
        <end position="309"/>
    </location>
</feature>
<feature type="compositionally biased region" description="Acidic residues" evidence="2">
    <location>
        <begin position="41"/>
        <end position="50"/>
    </location>
</feature>
<feature type="region of interest" description="Disordered" evidence="2">
    <location>
        <begin position="1"/>
        <end position="61"/>
    </location>
</feature>
<dbReference type="OrthoDB" id="168140at2759"/>
<keyword evidence="1" id="KW-0175">Coiled coil</keyword>
<proteinExistence type="predicted"/>
<feature type="coiled-coil region" evidence="1">
    <location>
        <begin position="589"/>
        <end position="641"/>
    </location>
</feature>
<dbReference type="AlphaFoldDB" id="A0A8K1CDQ0"/>
<dbReference type="Pfam" id="PF10595">
    <property type="entry name" value="FAM161A_B"/>
    <property type="match status" value="1"/>
</dbReference>
<evidence type="ECO:0000256" key="2">
    <source>
        <dbReference type="SAM" id="MobiDB-lite"/>
    </source>
</evidence>
<dbReference type="EMBL" id="SPLM01000077">
    <property type="protein sequence ID" value="TMW61113.1"/>
    <property type="molecule type" value="Genomic_DNA"/>
</dbReference>
<evidence type="ECO:0000256" key="1">
    <source>
        <dbReference type="SAM" id="Coils"/>
    </source>
</evidence>
<feature type="compositionally biased region" description="Polar residues" evidence="2">
    <location>
        <begin position="182"/>
        <end position="192"/>
    </location>
</feature>
<sequence length="707" mass="81155">MSPQRSPTRDGSQTPPPPYDFYNTDDEGYGDESLPMRAAWTDEEDDDEDAAVAVSPAPSKAFRDQVLEELQRLKQAQMKDLEAIRKLQQEKEDAERRAKRLAKALRQSQSTQGSSRDGTLSERRSRDTTTSSIASSSQVHMEDLYNDQGDESAPPIDQSLDWTDGSDDEVHERVKPMPRWAESSTRSFKSCTSPVVSKRPRPSSAKRESTGRPRPASQRTAESDDELDDPRGRSRSRTPSSSMSIRERSGSREALRRSCSFYEEKRRAQEEEEARQREEQRRLERAARATPPANLLKRQEEAQRRKESKLCKVEKELTAELSPTKRVKARDVPLTTYVTTDSFATDQEREQARKERLLKRSQDILAASELPARMKRAQEEEANAQAARDAAIRMGERQATNAMAMSVKLRKQLRTQAEEDARRRAMKPKPVPDFNRLQQKWEKTLSVKKSKTQSTTPEAFFTSRAQELENLKARKEARRKKMEEKEAEERAYQLAHQQQLLERTKAKAQGRDGPRLTKSEELRIKKTQEALRKAQREREQEQINAELRALRLKEASKRVAAQVRDSEEKRKGEYAGDFVELTSVESVAKQRAKEQRDKFKEAIQRNKEKILMAVSTRPSLMERFTTELKREEHKKNALEAVVKNVFQGNFKAMKGILSVEEEDLARDLVAADRESGDGDEDEQVTSKKKKKEASEEGGDYEQETYDD</sequence>
<keyword evidence="4" id="KW-1185">Reference proteome</keyword>
<feature type="compositionally biased region" description="Polar residues" evidence="2">
    <location>
        <begin position="1"/>
        <end position="13"/>
    </location>
</feature>
<feature type="region of interest" description="Disordered" evidence="2">
    <location>
        <begin position="474"/>
        <end position="494"/>
    </location>
</feature>
<dbReference type="InterPro" id="IPR019579">
    <property type="entry name" value="FAM161A/B"/>
</dbReference>
<name>A0A8K1CDQ0_PYTOL</name>
<dbReference type="Proteomes" id="UP000794436">
    <property type="component" value="Unassembled WGS sequence"/>
</dbReference>
<evidence type="ECO:0000313" key="4">
    <source>
        <dbReference type="Proteomes" id="UP000794436"/>
    </source>
</evidence>
<reference evidence="3" key="1">
    <citation type="submission" date="2019-03" db="EMBL/GenBank/DDBJ databases">
        <title>Long read genome sequence of the mycoparasitic Pythium oligandrum ATCC 38472 isolated from sugarbeet rhizosphere.</title>
        <authorList>
            <person name="Gaulin E."/>
        </authorList>
    </citation>
    <scope>NUCLEOTIDE SEQUENCE</scope>
    <source>
        <strain evidence="3">ATCC 38472_TT</strain>
    </source>
</reference>
<organism evidence="3 4">
    <name type="scientific">Pythium oligandrum</name>
    <name type="common">Mycoparasitic fungus</name>
    <dbReference type="NCBI Taxonomy" id="41045"/>
    <lineage>
        <taxon>Eukaryota</taxon>
        <taxon>Sar</taxon>
        <taxon>Stramenopiles</taxon>
        <taxon>Oomycota</taxon>
        <taxon>Peronosporomycetes</taxon>
        <taxon>Pythiales</taxon>
        <taxon>Pythiaceae</taxon>
        <taxon>Pythium</taxon>
    </lineage>
</organism>